<proteinExistence type="predicted"/>
<evidence type="ECO:0000256" key="5">
    <source>
        <dbReference type="SAM" id="MobiDB-lite"/>
    </source>
</evidence>
<feature type="compositionally biased region" description="Polar residues" evidence="5">
    <location>
        <begin position="129"/>
        <end position="150"/>
    </location>
</feature>
<gene>
    <name evidence="7" type="ORF">OIDMADRAFT_181532</name>
</gene>
<feature type="region of interest" description="Disordered" evidence="5">
    <location>
        <begin position="88"/>
        <end position="150"/>
    </location>
</feature>
<evidence type="ECO:0000256" key="2">
    <source>
        <dbReference type="ARBA" id="ARBA00023015"/>
    </source>
</evidence>
<keyword evidence="4" id="KW-0539">Nucleus</keyword>
<dbReference type="PROSITE" id="PS00463">
    <property type="entry name" value="ZN2_CY6_FUNGAL_1"/>
    <property type="match status" value="1"/>
</dbReference>
<evidence type="ECO:0000313" key="7">
    <source>
        <dbReference type="EMBL" id="KIM99071.1"/>
    </source>
</evidence>
<dbReference type="InterPro" id="IPR001138">
    <property type="entry name" value="Zn2Cys6_DnaBD"/>
</dbReference>
<dbReference type="InParanoid" id="A0A0C3H9Q0"/>
<dbReference type="CDD" id="cd00067">
    <property type="entry name" value="GAL4"/>
    <property type="match status" value="1"/>
</dbReference>
<dbReference type="GO" id="GO:0000981">
    <property type="term" value="F:DNA-binding transcription factor activity, RNA polymerase II-specific"/>
    <property type="evidence" value="ECO:0007669"/>
    <property type="project" value="InterPro"/>
</dbReference>
<keyword evidence="8" id="KW-1185">Reference proteome</keyword>
<dbReference type="GO" id="GO:0008270">
    <property type="term" value="F:zinc ion binding"/>
    <property type="evidence" value="ECO:0007669"/>
    <property type="project" value="InterPro"/>
</dbReference>
<reference evidence="7 8" key="1">
    <citation type="submission" date="2014-04" db="EMBL/GenBank/DDBJ databases">
        <authorList>
            <consortium name="DOE Joint Genome Institute"/>
            <person name="Kuo A."/>
            <person name="Martino E."/>
            <person name="Perotto S."/>
            <person name="Kohler A."/>
            <person name="Nagy L.G."/>
            <person name="Floudas D."/>
            <person name="Copeland A."/>
            <person name="Barry K.W."/>
            <person name="Cichocki N."/>
            <person name="Veneault-Fourrey C."/>
            <person name="LaButti K."/>
            <person name="Lindquist E.A."/>
            <person name="Lipzen A."/>
            <person name="Lundell T."/>
            <person name="Morin E."/>
            <person name="Murat C."/>
            <person name="Sun H."/>
            <person name="Tunlid A."/>
            <person name="Henrissat B."/>
            <person name="Grigoriev I.V."/>
            <person name="Hibbett D.S."/>
            <person name="Martin F."/>
            <person name="Nordberg H.P."/>
            <person name="Cantor M.N."/>
            <person name="Hua S.X."/>
        </authorList>
    </citation>
    <scope>NUCLEOTIDE SEQUENCE [LARGE SCALE GENOMIC DNA]</scope>
    <source>
        <strain evidence="7 8">Zn</strain>
    </source>
</reference>
<evidence type="ECO:0000256" key="1">
    <source>
        <dbReference type="ARBA" id="ARBA00022723"/>
    </source>
</evidence>
<evidence type="ECO:0000259" key="6">
    <source>
        <dbReference type="PROSITE" id="PS50048"/>
    </source>
</evidence>
<accession>A0A0C3H9Q0</accession>
<evidence type="ECO:0000313" key="8">
    <source>
        <dbReference type="Proteomes" id="UP000054321"/>
    </source>
</evidence>
<dbReference type="Proteomes" id="UP000054321">
    <property type="component" value="Unassembled WGS sequence"/>
</dbReference>
<feature type="domain" description="Zn(2)-C6 fungal-type" evidence="6">
    <location>
        <begin position="23"/>
        <end position="54"/>
    </location>
</feature>
<reference evidence="8" key="2">
    <citation type="submission" date="2015-01" db="EMBL/GenBank/DDBJ databases">
        <title>Evolutionary Origins and Diversification of the Mycorrhizal Mutualists.</title>
        <authorList>
            <consortium name="DOE Joint Genome Institute"/>
            <consortium name="Mycorrhizal Genomics Consortium"/>
            <person name="Kohler A."/>
            <person name="Kuo A."/>
            <person name="Nagy L.G."/>
            <person name="Floudas D."/>
            <person name="Copeland A."/>
            <person name="Barry K.W."/>
            <person name="Cichocki N."/>
            <person name="Veneault-Fourrey C."/>
            <person name="LaButti K."/>
            <person name="Lindquist E.A."/>
            <person name="Lipzen A."/>
            <person name="Lundell T."/>
            <person name="Morin E."/>
            <person name="Murat C."/>
            <person name="Riley R."/>
            <person name="Ohm R."/>
            <person name="Sun H."/>
            <person name="Tunlid A."/>
            <person name="Henrissat B."/>
            <person name="Grigoriev I.V."/>
            <person name="Hibbett D.S."/>
            <person name="Martin F."/>
        </authorList>
    </citation>
    <scope>NUCLEOTIDE SEQUENCE [LARGE SCALE GENOMIC DNA]</scope>
    <source>
        <strain evidence="8">Zn</strain>
    </source>
</reference>
<keyword evidence="2" id="KW-0805">Transcription regulation</keyword>
<dbReference type="SUPFAM" id="SSF57701">
    <property type="entry name" value="Zn2/Cys6 DNA-binding domain"/>
    <property type="match status" value="1"/>
</dbReference>
<name>A0A0C3H9Q0_OIDMZ</name>
<evidence type="ECO:0000256" key="3">
    <source>
        <dbReference type="ARBA" id="ARBA00023163"/>
    </source>
</evidence>
<dbReference type="Gene3D" id="4.10.240.10">
    <property type="entry name" value="Zn(2)-C6 fungal-type DNA-binding domain"/>
    <property type="match status" value="1"/>
</dbReference>
<dbReference type="SMART" id="SM00906">
    <property type="entry name" value="Fungal_trans"/>
    <property type="match status" value="1"/>
</dbReference>
<dbReference type="PANTHER" id="PTHR47840">
    <property type="entry name" value="ZN(II)2CYS6 TRANSCRIPTION FACTOR (EUROFUNG)-RELATED"/>
    <property type="match status" value="1"/>
</dbReference>
<feature type="region of interest" description="Disordered" evidence="5">
    <location>
        <begin position="1"/>
        <end position="21"/>
    </location>
</feature>
<dbReference type="OrthoDB" id="6509908at2759"/>
<keyword evidence="3" id="KW-0804">Transcription</keyword>
<dbReference type="InterPro" id="IPR007219">
    <property type="entry name" value="XnlR_reg_dom"/>
</dbReference>
<organism evidence="7 8">
    <name type="scientific">Oidiodendron maius (strain Zn)</name>
    <dbReference type="NCBI Taxonomy" id="913774"/>
    <lineage>
        <taxon>Eukaryota</taxon>
        <taxon>Fungi</taxon>
        <taxon>Dikarya</taxon>
        <taxon>Ascomycota</taxon>
        <taxon>Pezizomycotina</taxon>
        <taxon>Leotiomycetes</taxon>
        <taxon>Leotiomycetes incertae sedis</taxon>
        <taxon>Myxotrichaceae</taxon>
        <taxon>Oidiodendron</taxon>
    </lineage>
</organism>
<dbReference type="GO" id="GO:0003677">
    <property type="term" value="F:DNA binding"/>
    <property type="evidence" value="ECO:0007669"/>
    <property type="project" value="InterPro"/>
</dbReference>
<dbReference type="GO" id="GO:0006351">
    <property type="term" value="P:DNA-templated transcription"/>
    <property type="evidence" value="ECO:0007669"/>
    <property type="project" value="InterPro"/>
</dbReference>
<dbReference type="InterPro" id="IPR036864">
    <property type="entry name" value="Zn2-C6_fun-type_DNA-bd_sf"/>
</dbReference>
<evidence type="ECO:0000256" key="4">
    <source>
        <dbReference type="ARBA" id="ARBA00023242"/>
    </source>
</evidence>
<dbReference type="HOGENOM" id="CLU_004804_2_3_1"/>
<protein>
    <recommendedName>
        <fullName evidence="6">Zn(2)-C6 fungal-type domain-containing protein</fullName>
    </recommendedName>
</protein>
<sequence>MFRTLESASGELPPRPMRKGTRSCAECRRRKIRCIFESPDHAICKNCETKVLVCAEQRRGSAQAVKARTELGLQERVAKLESLLEVSMLPDNGSPSPHRATPGLAYKRQHAPRVSSDQTTQKLPFPNHLDTQASPDSFESGTPDNTDPITSLFDNAIWQRSKEGDAPQIKHGAAQTTVSNFSQKVLLKRSSSRLALLAGLPSPELLSDVLNASCSWWQTWKPLGNCASHNVTETLQEFVLRALYSDNPPSVGLALLCIAVSIQQLDHATNSHLIHKLNGSPGELYQEYFDRVDRIIVNDSDYALSIAGIEVIMMSSKLMMNLGVIKRCWILCRKAISYAQLLGMHRPQCSYPVDPDIERERRHKIWMSLCHQDAYLSLVLGLPYGFYEKAVPATIQEPDTVSSFPHELLKLSIRVVDRNQMGLNLSQEITNDIQRDLDSVAGTMPQEFWDSRLALDKGSLAKDKYLDWITAQFWYHQIGVSVQMPLMIQSAENPQLENHRASCLESSRGLLKVYHIMRSDSNWAFRMMSILDYQAFICSALLILGMLGYGQSHSIALAKNEHKDRELVQSTLDALRQAANLSTDTATASQAFQGLEALTLLSSGDGCTGPENLHKGIKPYVKVIVPYSGTITISPSEMMNDCIRTPKSADTRAAPTFTFLDYGRAQHFSKEGAPGADNTAHDHGIHYNVEESQFPPIDFDWDGVMNMNFDESWAWLSDLNTAM</sequence>
<keyword evidence="1" id="KW-0479">Metal-binding</keyword>
<dbReference type="CDD" id="cd12148">
    <property type="entry name" value="fungal_TF_MHR"/>
    <property type="match status" value="1"/>
</dbReference>
<dbReference type="PROSITE" id="PS50048">
    <property type="entry name" value="ZN2_CY6_FUNGAL_2"/>
    <property type="match status" value="1"/>
</dbReference>
<dbReference type="AlphaFoldDB" id="A0A0C3H9Q0"/>
<dbReference type="EMBL" id="KN832879">
    <property type="protein sequence ID" value="KIM99071.1"/>
    <property type="molecule type" value="Genomic_DNA"/>
</dbReference>
<dbReference type="PANTHER" id="PTHR47840:SF1">
    <property type="entry name" value="ZN(II)2CYS6 TRANSCRIPTION FACTOR (EUROFUNG)"/>
    <property type="match status" value="1"/>
</dbReference>
<dbReference type="SMART" id="SM00066">
    <property type="entry name" value="GAL4"/>
    <property type="match status" value="1"/>
</dbReference>